<sequence>MVLLLLLGVSVLGLTLVERRALGPLVLVGPAVEGVWVPLAGDVASTPELAVEALERRYGRRSDDFADYLARVLLSYDDFARRWWKAQKKEAPAFEAFVASLKLSLARREDPREVLSALASRDEFARAPPRRHLAVAFSLIDADTQPVAEIKKLLLETENRSVSAVRVVDGGFGYEEDANYAVSVDGTTVGLAFAEEGRISRVDVFDNVFVQTVDPVLFVEGNATLRAELTPTFAFAPGRSVAPFFVQVSNSTDPVFRPLKRRYDAPEFASLSPAPLSLFIELDRQPSPVQYVEIGLCGAVCASSSHLALTPIEFAKTRRQVEADFDWDGAFSGWDAIVLGHFLSGAAGFGLTAFIKNQLAFPFAVVVASLAASVVSTVVVAPFEAARVKEMAAYPDQRISLRDAWRLDYGSLDALLLKDLSFAVVKFSAFDAVSDFLYQTYPVLKQTLTASLFTSVLAGTVAGVLAAVVSQPADAAFTRMEAPASELRGVFNALRAVYRVDGLRSLYAGTIERAIFAGSLIAAEFVIYEGLRDFLHLSKDDFVYSLDVLASAIGALPPPPTL</sequence>
<evidence type="ECO:0000256" key="3">
    <source>
        <dbReference type="ARBA" id="ARBA00022448"/>
    </source>
</evidence>
<evidence type="ECO:0000313" key="14">
    <source>
        <dbReference type="EMBL" id="KAJ8610709.1"/>
    </source>
</evidence>
<comment type="similarity">
    <text evidence="2 11">Belongs to the mitochondrial carrier (TC 2.A.29) family.</text>
</comment>
<evidence type="ECO:0000256" key="11">
    <source>
        <dbReference type="RuleBase" id="RU000488"/>
    </source>
</evidence>
<keyword evidence="7 12" id="KW-1133">Transmembrane helix</keyword>
<keyword evidence="3 11" id="KW-0813">Transport</keyword>
<dbReference type="InterPro" id="IPR044677">
    <property type="entry name" value="SLC25A3/Pic2/Mir1-like"/>
</dbReference>
<dbReference type="Pfam" id="PF00153">
    <property type="entry name" value="Mito_carr"/>
    <property type="match status" value="1"/>
</dbReference>
<dbReference type="InterPro" id="IPR023395">
    <property type="entry name" value="MCP_dom_sf"/>
</dbReference>
<dbReference type="GO" id="GO:0005315">
    <property type="term" value="F:phosphate transmembrane transporter activity"/>
    <property type="evidence" value="ECO:0007669"/>
    <property type="project" value="InterPro"/>
</dbReference>
<dbReference type="Proteomes" id="UP001230188">
    <property type="component" value="Unassembled WGS sequence"/>
</dbReference>
<evidence type="ECO:0000256" key="4">
    <source>
        <dbReference type="ARBA" id="ARBA00022692"/>
    </source>
</evidence>
<feature type="transmembrane region" description="Helical" evidence="12">
    <location>
        <begin position="359"/>
        <end position="381"/>
    </location>
</feature>
<dbReference type="EMBL" id="JAQMWT010000096">
    <property type="protein sequence ID" value="KAJ8610709.1"/>
    <property type="molecule type" value="Genomic_DNA"/>
</dbReference>
<feature type="chain" id="PRO_5042162659" evidence="13">
    <location>
        <begin position="20"/>
        <end position="562"/>
    </location>
</feature>
<keyword evidence="5" id="KW-0677">Repeat</keyword>
<keyword evidence="9 10" id="KW-0472">Membrane</keyword>
<dbReference type="GO" id="GO:1990547">
    <property type="term" value="P:mitochondrial phosphate ion transmembrane transport"/>
    <property type="evidence" value="ECO:0007669"/>
    <property type="project" value="InterPro"/>
</dbReference>
<dbReference type="PROSITE" id="PS50920">
    <property type="entry name" value="SOLCAR"/>
    <property type="match status" value="1"/>
</dbReference>
<feature type="repeat" description="Solcar" evidence="10">
    <location>
        <begin position="450"/>
        <end position="534"/>
    </location>
</feature>
<proteinExistence type="inferred from homology"/>
<comment type="caution">
    <text evidence="14">The sequence shown here is derived from an EMBL/GenBank/DDBJ whole genome shotgun (WGS) entry which is preliminary data.</text>
</comment>
<keyword evidence="8" id="KW-0496">Mitochondrion</keyword>
<reference evidence="14" key="1">
    <citation type="submission" date="2023-01" db="EMBL/GenBank/DDBJ databases">
        <title>Metagenome sequencing of chrysophaentin producing Chrysophaeum taylorii.</title>
        <authorList>
            <person name="Davison J."/>
            <person name="Bewley C."/>
        </authorList>
    </citation>
    <scope>NUCLEOTIDE SEQUENCE</scope>
    <source>
        <strain evidence="14">NIES-1699</strain>
    </source>
</reference>
<evidence type="ECO:0000256" key="8">
    <source>
        <dbReference type="ARBA" id="ARBA00023128"/>
    </source>
</evidence>
<comment type="subcellular location">
    <subcellularLocation>
        <location evidence="1">Mitochondrion inner membrane</location>
        <topology evidence="1">Multi-pass membrane protein</topology>
    </subcellularLocation>
</comment>
<evidence type="ECO:0000313" key="15">
    <source>
        <dbReference type="Proteomes" id="UP001230188"/>
    </source>
</evidence>
<gene>
    <name evidence="14" type="ORF">CTAYLR_005676</name>
</gene>
<keyword evidence="13" id="KW-0732">Signal</keyword>
<dbReference type="InterPro" id="IPR018108">
    <property type="entry name" value="MCP_transmembrane"/>
</dbReference>
<evidence type="ECO:0000256" key="12">
    <source>
        <dbReference type="SAM" id="Phobius"/>
    </source>
</evidence>
<accession>A0AAD7UKW6</accession>
<evidence type="ECO:0000256" key="6">
    <source>
        <dbReference type="ARBA" id="ARBA00022792"/>
    </source>
</evidence>
<feature type="signal peptide" evidence="13">
    <location>
        <begin position="1"/>
        <end position="19"/>
    </location>
</feature>
<evidence type="ECO:0000256" key="7">
    <source>
        <dbReference type="ARBA" id="ARBA00022989"/>
    </source>
</evidence>
<evidence type="ECO:0000256" key="9">
    <source>
        <dbReference type="ARBA" id="ARBA00023136"/>
    </source>
</evidence>
<evidence type="ECO:0000256" key="13">
    <source>
        <dbReference type="SAM" id="SignalP"/>
    </source>
</evidence>
<dbReference type="GO" id="GO:0005743">
    <property type="term" value="C:mitochondrial inner membrane"/>
    <property type="evidence" value="ECO:0007669"/>
    <property type="project" value="UniProtKB-SubCell"/>
</dbReference>
<evidence type="ECO:0000256" key="10">
    <source>
        <dbReference type="PROSITE-ProRule" id="PRU00282"/>
    </source>
</evidence>
<name>A0AAD7UKW6_9STRA</name>
<dbReference type="Gene3D" id="1.50.40.10">
    <property type="entry name" value="Mitochondrial carrier domain"/>
    <property type="match status" value="2"/>
</dbReference>
<evidence type="ECO:0000256" key="2">
    <source>
        <dbReference type="ARBA" id="ARBA00006375"/>
    </source>
</evidence>
<organism evidence="14 15">
    <name type="scientific">Chrysophaeum taylorii</name>
    <dbReference type="NCBI Taxonomy" id="2483200"/>
    <lineage>
        <taxon>Eukaryota</taxon>
        <taxon>Sar</taxon>
        <taxon>Stramenopiles</taxon>
        <taxon>Ochrophyta</taxon>
        <taxon>Pelagophyceae</taxon>
        <taxon>Pelagomonadales</taxon>
        <taxon>Pelagomonadaceae</taxon>
        <taxon>Chrysophaeum</taxon>
    </lineage>
</organism>
<dbReference type="AlphaFoldDB" id="A0AAD7UKW6"/>
<dbReference type="PANTHER" id="PTHR45671">
    <property type="entry name" value="SOLUTE CARRIER FAMILY 25 (MITOCHONDRIAL CARRIER PHOSPHATE CARRIER), MEMBER 3, LIKE-RELATED-RELATED"/>
    <property type="match status" value="1"/>
</dbReference>
<keyword evidence="4 10" id="KW-0812">Transmembrane</keyword>
<keyword evidence="15" id="KW-1185">Reference proteome</keyword>
<evidence type="ECO:0000256" key="5">
    <source>
        <dbReference type="ARBA" id="ARBA00022737"/>
    </source>
</evidence>
<evidence type="ECO:0000256" key="1">
    <source>
        <dbReference type="ARBA" id="ARBA00004448"/>
    </source>
</evidence>
<protein>
    <submittedName>
        <fullName evidence="14">Uncharacterized protein</fullName>
    </submittedName>
</protein>
<keyword evidence="6" id="KW-0999">Mitochondrion inner membrane</keyword>
<dbReference type="PANTHER" id="PTHR45671:SF12">
    <property type="entry name" value="MITOCHONDRIAL PHOSPHATE CARRIER PROTEIN"/>
    <property type="match status" value="1"/>
</dbReference>
<dbReference type="SUPFAM" id="SSF103506">
    <property type="entry name" value="Mitochondrial carrier"/>
    <property type="match status" value="1"/>
</dbReference>